<dbReference type="PRINTS" id="PR00463">
    <property type="entry name" value="EP450I"/>
</dbReference>
<dbReference type="GO" id="GO:0016705">
    <property type="term" value="F:oxidoreductase activity, acting on paired donors, with incorporation or reduction of molecular oxygen"/>
    <property type="evidence" value="ECO:0007669"/>
    <property type="project" value="InterPro"/>
</dbReference>
<accession>A0A165QEX0</accession>
<evidence type="ECO:0000256" key="1">
    <source>
        <dbReference type="ARBA" id="ARBA00001971"/>
    </source>
</evidence>
<evidence type="ECO:0000256" key="11">
    <source>
        <dbReference type="ARBA" id="ARBA00023033"/>
    </source>
</evidence>
<keyword evidence="7 13" id="KW-0479">Metal-binding</keyword>
<dbReference type="InterPro" id="IPR002401">
    <property type="entry name" value="Cyt_P450_E_grp-I"/>
</dbReference>
<evidence type="ECO:0000256" key="10">
    <source>
        <dbReference type="ARBA" id="ARBA00023004"/>
    </source>
</evidence>
<keyword evidence="11 14" id="KW-0503">Monooxygenase</keyword>
<gene>
    <name evidence="16" type="ORF">DAEQUDRAFT_726652</name>
</gene>
<dbReference type="InterPro" id="IPR050364">
    <property type="entry name" value="Cytochrome_P450_fung"/>
</dbReference>
<keyword evidence="12" id="KW-0472">Membrane</keyword>
<dbReference type="Gene3D" id="1.10.630.10">
    <property type="entry name" value="Cytochrome P450"/>
    <property type="match status" value="1"/>
</dbReference>
<organism evidence="16 17">
    <name type="scientific">Daedalea quercina L-15889</name>
    <dbReference type="NCBI Taxonomy" id="1314783"/>
    <lineage>
        <taxon>Eukaryota</taxon>
        <taxon>Fungi</taxon>
        <taxon>Dikarya</taxon>
        <taxon>Basidiomycota</taxon>
        <taxon>Agaricomycotina</taxon>
        <taxon>Agaricomycetes</taxon>
        <taxon>Polyporales</taxon>
        <taxon>Fomitopsis</taxon>
    </lineage>
</organism>
<evidence type="ECO:0000256" key="6">
    <source>
        <dbReference type="ARBA" id="ARBA00022692"/>
    </source>
</evidence>
<comment type="subcellular location">
    <subcellularLocation>
        <location evidence="2">Membrane</location>
        <topology evidence="2">Single-pass membrane protein</topology>
    </subcellularLocation>
</comment>
<evidence type="ECO:0000256" key="14">
    <source>
        <dbReference type="RuleBase" id="RU000461"/>
    </source>
</evidence>
<evidence type="ECO:0000256" key="12">
    <source>
        <dbReference type="ARBA" id="ARBA00023136"/>
    </source>
</evidence>
<evidence type="ECO:0000256" key="8">
    <source>
        <dbReference type="ARBA" id="ARBA00022989"/>
    </source>
</evidence>
<dbReference type="AlphaFoldDB" id="A0A165QEX0"/>
<dbReference type="GO" id="GO:0016020">
    <property type="term" value="C:membrane"/>
    <property type="evidence" value="ECO:0007669"/>
    <property type="project" value="UniProtKB-SubCell"/>
</dbReference>
<dbReference type="InterPro" id="IPR001128">
    <property type="entry name" value="Cyt_P450"/>
</dbReference>
<name>A0A165QEX0_9APHY</name>
<keyword evidence="15" id="KW-0732">Signal</keyword>
<comment type="similarity">
    <text evidence="4 14">Belongs to the cytochrome P450 family.</text>
</comment>
<dbReference type="SUPFAM" id="SSF48264">
    <property type="entry name" value="Cytochrome P450"/>
    <property type="match status" value="1"/>
</dbReference>
<reference evidence="16 17" key="1">
    <citation type="journal article" date="2016" name="Mol. Biol. Evol.">
        <title>Comparative Genomics of Early-Diverging Mushroom-Forming Fungi Provides Insights into the Origins of Lignocellulose Decay Capabilities.</title>
        <authorList>
            <person name="Nagy L.G."/>
            <person name="Riley R."/>
            <person name="Tritt A."/>
            <person name="Adam C."/>
            <person name="Daum C."/>
            <person name="Floudas D."/>
            <person name="Sun H."/>
            <person name="Yadav J.S."/>
            <person name="Pangilinan J."/>
            <person name="Larsson K.H."/>
            <person name="Matsuura K."/>
            <person name="Barry K."/>
            <person name="Labutti K."/>
            <person name="Kuo R."/>
            <person name="Ohm R.A."/>
            <person name="Bhattacharya S.S."/>
            <person name="Shirouzu T."/>
            <person name="Yoshinaga Y."/>
            <person name="Martin F.M."/>
            <person name="Grigoriev I.V."/>
            <person name="Hibbett D.S."/>
        </authorList>
    </citation>
    <scope>NUCLEOTIDE SEQUENCE [LARGE SCALE GENOMIC DNA]</scope>
    <source>
        <strain evidence="16 17">L-15889</strain>
    </source>
</reference>
<evidence type="ECO:0000256" key="15">
    <source>
        <dbReference type="SAM" id="SignalP"/>
    </source>
</evidence>
<dbReference type="GO" id="GO:0004497">
    <property type="term" value="F:monooxygenase activity"/>
    <property type="evidence" value="ECO:0007669"/>
    <property type="project" value="UniProtKB-KW"/>
</dbReference>
<evidence type="ECO:0000256" key="4">
    <source>
        <dbReference type="ARBA" id="ARBA00010617"/>
    </source>
</evidence>
<keyword evidence="17" id="KW-1185">Reference proteome</keyword>
<evidence type="ECO:0000256" key="2">
    <source>
        <dbReference type="ARBA" id="ARBA00004167"/>
    </source>
</evidence>
<evidence type="ECO:0000313" key="16">
    <source>
        <dbReference type="EMBL" id="KZT69372.1"/>
    </source>
</evidence>
<dbReference type="OrthoDB" id="2779462at2759"/>
<comment type="pathway">
    <text evidence="3">Secondary metabolite biosynthesis.</text>
</comment>
<evidence type="ECO:0000256" key="7">
    <source>
        <dbReference type="ARBA" id="ARBA00022723"/>
    </source>
</evidence>
<dbReference type="PANTHER" id="PTHR46300">
    <property type="entry name" value="P450, PUTATIVE (EUROFUNG)-RELATED-RELATED"/>
    <property type="match status" value="1"/>
</dbReference>
<dbReference type="STRING" id="1314783.A0A165QEX0"/>
<dbReference type="PROSITE" id="PS00086">
    <property type="entry name" value="CYTOCHROME_P450"/>
    <property type="match status" value="1"/>
</dbReference>
<feature type="binding site" description="axial binding residue" evidence="13">
    <location>
        <position position="440"/>
    </location>
    <ligand>
        <name>heme</name>
        <dbReference type="ChEBI" id="CHEBI:30413"/>
    </ligand>
    <ligandPart>
        <name>Fe</name>
        <dbReference type="ChEBI" id="CHEBI:18248"/>
    </ligandPart>
</feature>
<protein>
    <submittedName>
        <fullName evidence="16">Cytochrome P450</fullName>
    </submittedName>
</protein>
<proteinExistence type="inferred from homology"/>
<dbReference type="EMBL" id="KV429058">
    <property type="protein sequence ID" value="KZT69372.1"/>
    <property type="molecule type" value="Genomic_DNA"/>
</dbReference>
<keyword evidence="5 13" id="KW-0349">Heme</keyword>
<dbReference type="GO" id="GO:0020037">
    <property type="term" value="F:heme binding"/>
    <property type="evidence" value="ECO:0007669"/>
    <property type="project" value="InterPro"/>
</dbReference>
<evidence type="ECO:0000256" key="9">
    <source>
        <dbReference type="ARBA" id="ARBA00023002"/>
    </source>
</evidence>
<dbReference type="InterPro" id="IPR017972">
    <property type="entry name" value="Cyt_P450_CS"/>
</dbReference>
<feature type="signal peptide" evidence="15">
    <location>
        <begin position="1"/>
        <end position="22"/>
    </location>
</feature>
<keyword evidence="8" id="KW-1133">Transmembrane helix</keyword>
<dbReference type="CDD" id="cd11065">
    <property type="entry name" value="CYP64-like"/>
    <property type="match status" value="1"/>
</dbReference>
<keyword evidence="10 13" id="KW-0408">Iron</keyword>
<evidence type="ECO:0000313" key="17">
    <source>
        <dbReference type="Proteomes" id="UP000076727"/>
    </source>
</evidence>
<evidence type="ECO:0000256" key="5">
    <source>
        <dbReference type="ARBA" id="ARBA00022617"/>
    </source>
</evidence>
<comment type="cofactor">
    <cofactor evidence="1 13">
        <name>heme</name>
        <dbReference type="ChEBI" id="CHEBI:30413"/>
    </cofactor>
</comment>
<dbReference type="Pfam" id="PF00067">
    <property type="entry name" value="p450"/>
    <property type="match status" value="1"/>
</dbReference>
<dbReference type="GO" id="GO:0005506">
    <property type="term" value="F:iron ion binding"/>
    <property type="evidence" value="ECO:0007669"/>
    <property type="project" value="InterPro"/>
</dbReference>
<keyword evidence="6" id="KW-0812">Transmembrane</keyword>
<dbReference type="Proteomes" id="UP000076727">
    <property type="component" value="Unassembled WGS sequence"/>
</dbReference>
<dbReference type="PANTHER" id="PTHR46300:SF7">
    <property type="entry name" value="P450, PUTATIVE (EUROFUNG)-RELATED"/>
    <property type="match status" value="1"/>
</dbReference>
<keyword evidence="9 14" id="KW-0560">Oxidoreductase</keyword>
<sequence>MPKISALHDLFSFLLLITVVYSIRSSSRWQNRLPPGPRRFPLIGNALQMPRAHMERAFASWSEDYGDLIYTEFFGHRTIIINSQEIARELLERRGGKYSSRPRMVTIRELLGWDPIAATLPYRDENHRKQRRWIWSMYGEKKAVQKLDSLKERETCALLSGLMDTPDDYTLHIKRFVAGLVVESVYGHRITSLEDQYVTLMDEAMEATTATGAAGGTLVDMVPILKHVPAWMPGAAFKRAALHARELVWDSHHIPFRMAREAIASGSALPSFTSALLEKAEKAGRMEEEENVIRYGAGVVYAGATDTMKCVLLTFILAMVLHPGAYKKAQEEIDRVIGNSRLPTLDDRQDLPYIDCILKETYRWHVPAPLGLPHYTTEDDEYEGYHIPKDTSVMVNIWSICRDARFWDEPDVFRPERFLEADTQTLDPRNIVFGYGRRLCPGRLFGDTTLFLAIANMAATLDIRKVRDTEGREITPKASFLDSFISYPDEFLCTMVPRSSSARSLVAETMSSLFAE</sequence>
<evidence type="ECO:0000256" key="13">
    <source>
        <dbReference type="PIRSR" id="PIRSR602401-1"/>
    </source>
</evidence>
<feature type="chain" id="PRO_5007864850" evidence="15">
    <location>
        <begin position="23"/>
        <end position="516"/>
    </location>
</feature>
<evidence type="ECO:0000256" key="3">
    <source>
        <dbReference type="ARBA" id="ARBA00005179"/>
    </source>
</evidence>
<dbReference type="InterPro" id="IPR036396">
    <property type="entry name" value="Cyt_P450_sf"/>
</dbReference>